<accession>A0A4Y7SJI5</accession>
<organism evidence="3 4">
    <name type="scientific">Coprinellus micaceus</name>
    <name type="common">Glistening ink-cap mushroom</name>
    <name type="synonym">Coprinus micaceus</name>
    <dbReference type="NCBI Taxonomy" id="71717"/>
    <lineage>
        <taxon>Eukaryota</taxon>
        <taxon>Fungi</taxon>
        <taxon>Dikarya</taxon>
        <taxon>Basidiomycota</taxon>
        <taxon>Agaricomycotina</taxon>
        <taxon>Agaricomycetes</taxon>
        <taxon>Agaricomycetidae</taxon>
        <taxon>Agaricales</taxon>
        <taxon>Agaricineae</taxon>
        <taxon>Psathyrellaceae</taxon>
        <taxon>Coprinellus</taxon>
    </lineage>
</organism>
<dbReference type="InterPro" id="IPR045340">
    <property type="entry name" value="DUF6533"/>
</dbReference>
<dbReference type="Proteomes" id="UP000298030">
    <property type="component" value="Unassembled WGS sequence"/>
</dbReference>
<proteinExistence type="predicted"/>
<keyword evidence="4" id="KW-1185">Reference proteome</keyword>
<feature type="domain" description="DUF6533" evidence="2">
    <location>
        <begin position="18"/>
        <end position="63"/>
    </location>
</feature>
<dbReference type="EMBL" id="QPFP01000100">
    <property type="protein sequence ID" value="TEB21922.1"/>
    <property type="molecule type" value="Genomic_DNA"/>
</dbReference>
<reference evidence="3 4" key="1">
    <citation type="journal article" date="2019" name="Nat. Ecol. Evol.">
        <title>Megaphylogeny resolves global patterns of mushroom evolution.</title>
        <authorList>
            <person name="Varga T."/>
            <person name="Krizsan K."/>
            <person name="Foldi C."/>
            <person name="Dima B."/>
            <person name="Sanchez-Garcia M."/>
            <person name="Sanchez-Ramirez S."/>
            <person name="Szollosi G.J."/>
            <person name="Szarkandi J.G."/>
            <person name="Papp V."/>
            <person name="Albert L."/>
            <person name="Andreopoulos W."/>
            <person name="Angelini C."/>
            <person name="Antonin V."/>
            <person name="Barry K.W."/>
            <person name="Bougher N.L."/>
            <person name="Buchanan P."/>
            <person name="Buyck B."/>
            <person name="Bense V."/>
            <person name="Catcheside P."/>
            <person name="Chovatia M."/>
            <person name="Cooper J."/>
            <person name="Damon W."/>
            <person name="Desjardin D."/>
            <person name="Finy P."/>
            <person name="Geml J."/>
            <person name="Haridas S."/>
            <person name="Hughes K."/>
            <person name="Justo A."/>
            <person name="Karasinski D."/>
            <person name="Kautmanova I."/>
            <person name="Kiss B."/>
            <person name="Kocsube S."/>
            <person name="Kotiranta H."/>
            <person name="LaButti K.M."/>
            <person name="Lechner B.E."/>
            <person name="Liimatainen K."/>
            <person name="Lipzen A."/>
            <person name="Lukacs Z."/>
            <person name="Mihaltcheva S."/>
            <person name="Morgado L.N."/>
            <person name="Niskanen T."/>
            <person name="Noordeloos M.E."/>
            <person name="Ohm R.A."/>
            <person name="Ortiz-Santana B."/>
            <person name="Ovrebo C."/>
            <person name="Racz N."/>
            <person name="Riley R."/>
            <person name="Savchenko A."/>
            <person name="Shiryaev A."/>
            <person name="Soop K."/>
            <person name="Spirin V."/>
            <person name="Szebenyi C."/>
            <person name="Tomsovsky M."/>
            <person name="Tulloss R.E."/>
            <person name="Uehling J."/>
            <person name="Grigoriev I.V."/>
            <person name="Vagvolgyi C."/>
            <person name="Papp T."/>
            <person name="Martin F.M."/>
            <person name="Miettinen O."/>
            <person name="Hibbett D.S."/>
            <person name="Nagy L.G."/>
        </authorList>
    </citation>
    <scope>NUCLEOTIDE SEQUENCE [LARGE SCALE GENOMIC DNA]</scope>
    <source>
        <strain evidence="3 4">FP101781</strain>
    </source>
</reference>
<protein>
    <recommendedName>
        <fullName evidence="2">DUF6533 domain-containing protein</fullName>
    </recommendedName>
</protein>
<dbReference type="OrthoDB" id="2675435at2759"/>
<keyword evidence="1" id="KW-0812">Transmembrane</keyword>
<evidence type="ECO:0000256" key="1">
    <source>
        <dbReference type="SAM" id="Phobius"/>
    </source>
</evidence>
<keyword evidence="1" id="KW-0472">Membrane</keyword>
<evidence type="ECO:0000313" key="4">
    <source>
        <dbReference type="Proteomes" id="UP000298030"/>
    </source>
</evidence>
<evidence type="ECO:0000313" key="3">
    <source>
        <dbReference type="EMBL" id="TEB21922.1"/>
    </source>
</evidence>
<evidence type="ECO:0000259" key="2">
    <source>
        <dbReference type="Pfam" id="PF20151"/>
    </source>
</evidence>
<name>A0A4Y7SJI5_COPMI</name>
<dbReference type="Pfam" id="PF20151">
    <property type="entry name" value="DUF6533"/>
    <property type="match status" value="1"/>
</dbReference>
<sequence length="192" mass="21442">MSSELNIRAIYISQTERYLTASALTFVLCDMVSTFEDEVRFVWRSKWTGPKGLYIASRYLGPIILLIMLQAGDPMDPTLEIGGFAALRLGMAYANVLSLIPARPSPSDTLFSFNTFTANYSGSITRYSHVSAMVMCTITSVIYLTLTLLKLKDSITDSEGRVRYEILKQVSYAKPLAAGVYQRWCVRLGTAY</sequence>
<comment type="caution">
    <text evidence="3">The sequence shown here is derived from an EMBL/GenBank/DDBJ whole genome shotgun (WGS) entry which is preliminary data.</text>
</comment>
<keyword evidence="1" id="KW-1133">Transmembrane helix</keyword>
<feature type="transmembrane region" description="Helical" evidence="1">
    <location>
        <begin position="130"/>
        <end position="149"/>
    </location>
</feature>
<gene>
    <name evidence="3" type="ORF">FA13DRAFT_1819251</name>
</gene>
<dbReference type="AlphaFoldDB" id="A0A4Y7SJI5"/>